<dbReference type="Pfam" id="PF00672">
    <property type="entry name" value="HAMP"/>
    <property type="match status" value="1"/>
</dbReference>
<comment type="caution">
    <text evidence="9">The sequence shown here is derived from an EMBL/GenBank/DDBJ whole genome shotgun (WGS) entry which is preliminary data.</text>
</comment>
<evidence type="ECO:0000313" key="10">
    <source>
        <dbReference type="Proteomes" id="UP000650424"/>
    </source>
</evidence>
<keyword evidence="3" id="KW-0807">Transducer</keyword>
<feature type="coiled-coil region" evidence="4">
    <location>
        <begin position="476"/>
        <end position="507"/>
    </location>
</feature>
<dbReference type="PROSITE" id="PS50111">
    <property type="entry name" value="CHEMOTAXIS_TRANSDUC_2"/>
    <property type="match status" value="1"/>
</dbReference>
<feature type="transmembrane region" description="Helical" evidence="6">
    <location>
        <begin position="12"/>
        <end position="33"/>
    </location>
</feature>
<dbReference type="CDD" id="cd06225">
    <property type="entry name" value="HAMP"/>
    <property type="match status" value="1"/>
</dbReference>
<dbReference type="SMART" id="SM00283">
    <property type="entry name" value="MA"/>
    <property type="match status" value="1"/>
</dbReference>
<sequence length="582" mass="61367">MNLRNFKIGTRLGIGFAFILAGLITVILIVNVLSGNNRKAMVDGLNLASQKQVLANNMKSALLEGGIAMRNIGIQSDVGEMQKEEAKVKSQRKKYDDSKEKLLSLGLNEEEKKIVGDIAKVDKDIEKPFKDAVGQALAFNAEGAVKIISSVIDPLSSKSIVEMNKLVDLQDVATKQVLETSAAAGARLTMWLYLILLSALAVGALFAWAITRSITQPLQEALGLAETVAEGDLRSQVVVSGTDEVALLLQALKNMNDNLAATVGQVRIGTETITVASQEIASGNADLSSRTESQASSLEETASSMEELTSTVRQNADNARQANQLVVSASGVAVKGGAVVGQVVSTMGSIKESSRKIVDIIGVIDGIAFQTNILALNAAVEAARAGEQGRGFAVVAAEVRNLAQRSASAAKEIKSLISDSVDKVDQGSKLVDEAGKTMDEIVTSVQHVADIMSEITAASQEQSSGIEQVNLAITQMDEMTQQNAALVEQAAAAAESMEEQAVALAEAVSVFKLQATASQTVKPNSNVRKVPPAKAAPATRQEVKALPRAATRAASDSDRPTSGPGRQAAEASKRSEDDWEEF</sequence>
<protein>
    <submittedName>
        <fullName evidence="9">HAMP domain-containing protein</fullName>
    </submittedName>
</protein>
<evidence type="ECO:0000256" key="3">
    <source>
        <dbReference type="PROSITE-ProRule" id="PRU00284"/>
    </source>
</evidence>
<feature type="domain" description="Methyl-accepting transducer" evidence="7">
    <location>
        <begin position="269"/>
        <end position="498"/>
    </location>
</feature>
<name>A0ABR6ZL60_9BURK</name>
<reference evidence="9 10" key="1">
    <citation type="submission" date="2020-08" db="EMBL/GenBank/DDBJ databases">
        <title>Novel species isolated from subtropical streams in China.</title>
        <authorList>
            <person name="Lu H."/>
        </authorList>
    </citation>
    <scope>NUCLEOTIDE SEQUENCE [LARGE SCALE GENOMIC DNA]</scope>
    <source>
        <strain evidence="9 10">CY18W</strain>
    </source>
</reference>
<dbReference type="PRINTS" id="PR00260">
    <property type="entry name" value="CHEMTRNSDUCR"/>
</dbReference>
<dbReference type="Gene3D" id="1.10.287.950">
    <property type="entry name" value="Methyl-accepting chemotaxis protein"/>
    <property type="match status" value="1"/>
</dbReference>
<dbReference type="InterPro" id="IPR047347">
    <property type="entry name" value="YvaQ-like_sensor"/>
</dbReference>
<keyword evidence="6" id="KW-0472">Membrane</keyword>
<evidence type="ECO:0000256" key="6">
    <source>
        <dbReference type="SAM" id="Phobius"/>
    </source>
</evidence>
<dbReference type="PANTHER" id="PTHR43531">
    <property type="entry name" value="PROTEIN ICFG"/>
    <property type="match status" value="1"/>
</dbReference>
<dbReference type="InterPro" id="IPR003660">
    <property type="entry name" value="HAMP_dom"/>
</dbReference>
<keyword evidence="10" id="KW-1185">Reference proteome</keyword>
<organism evidence="9 10">
    <name type="scientific">Undibacterium hunanense</name>
    <dbReference type="NCBI Taxonomy" id="2762292"/>
    <lineage>
        <taxon>Bacteria</taxon>
        <taxon>Pseudomonadati</taxon>
        <taxon>Pseudomonadota</taxon>
        <taxon>Betaproteobacteria</taxon>
        <taxon>Burkholderiales</taxon>
        <taxon>Oxalobacteraceae</taxon>
        <taxon>Undibacterium</taxon>
    </lineage>
</organism>
<feature type="region of interest" description="Disordered" evidence="5">
    <location>
        <begin position="520"/>
        <end position="582"/>
    </location>
</feature>
<evidence type="ECO:0000259" key="7">
    <source>
        <dbReference type="PROSITE" id="PS50111"/>
    </source>
</evidence>
<dbReference type="InterPro" id="IPR024478">
    <property type="entry name" value="HlyB_4HB_MCP"/>
</dbReference>
<dbReference type="PROSITE" id="PS50885">
    <property type="entry name" value="HAMP"/>
    <property type="match status" value="1"/>
</dbReference>
<evidence type="ECO:0000313" key="9">
    <source>
        <dbReference type="EMBL" id="MBC3916268.1"/>
    </source>
</evidence>
<dbReference type="RefSeq" id="WP_186945498.1">
    <property type="nucleotide sequence ID" value="NZ_JACOGF010000001.1"/>
</dbReference>
<feature type="domain" description="HAMP" evidence="8">
    <location>
        <begin position="212"/>
        <end position="264"/>
    </location>
</feature>
<dbReference type="InterPro" id="IPR051310">
    <property type="entry name" value="MCP_chemotaxis"/>
</dbReference>
<dbReference type="InterPro" id="IPR004089">
    <property type="entry name" value="MCPsignal_dom"/>
</dbReference>
<evidence type="ECO:0000256" key="5">
    <source>
        <dbReference type="SAM" id="MobiDB-lite"/>
    </source>
</evidence>
<evidence type="ECO:0000256" key="4">
    <source>
        <dbReference type="SAM" id="Coils"/>
    </source>
</evidence>
<accession>A0ABR6ZL60</accession>
<dbReference type="SUPFAM" id="SSF58104">
    <property type="entry name" value="Methyl-accepting chemotaxis protein (MCP) signaling domain"/>
    <property type="match status" value="1"/>
</dbReference>
<evidence type="ECO:0000256" key="2">
    <source>
        <dbReference type="ARBA" id="ARBA00029447"/>
    </source>
</evidence>
<dbReference type="SMART" id="SM00304">
    <property type="entry name" value="HAMP"/>
    <property type="match status" value="1"/>
</dbReference>
<feature type="region of interest" description="Disordered" evidence="5">
    <location>
        <begin position="284"/>
        <end position="304"/>
    </location>
</feature>
<keyword evidence="1" id="KW-0488">Methylation</keyword>
<dbReference type="CDD" id="cd19411">
    <property type="entry name" value="MCP2201-like_sensor"/>
    <property type="match status" value="1"/>
</dbReference>
<feature type="transmembrane region" description="Helical" evidence="6">
    <location>
        <begin position="191"/>
        <end position="210"/>
    </location>
</feature>
<gene>
    <name evidence="9" type="ORF">H8L32_02100</name>
</gene>
<evidence type="ECO:0000259" key="8">
    <source>
        <dbReference type="PROSITE" id="PS50885"/>
    </source>
</evidence>
<dbReference type="CDD" id="cd11386">
    <property type="entry name" value="MCP_signal"/>
    <property type="match status" value="1"/>
</dbReference>
<keyword evidence="6" id="KW-0812">Transmembrane</keyword>
<evidence type="ECO:0000256" key="1">
    <source>
        <dbReference type="ARBA" id="ARBA00022481"/>
    </source>
</evidence>
<dbReference type="Pfam" id="PF00015">
    <property type="entry name" value="MCPsignal"/>
    <property type="match status" value="1"/>
</dbReference>
<proteinExistence type="inferred from homology"/>
<comment type="similarity">
    <text evidence="2">Belongs to the methyl-accepting chemotaxis (MCP) protein family.</text>
</comment>
<keyword evidence="6" id="KW-1133">Transmembrane helix</keyword>
<dbReference type="Proteomes" id="UP000650424">
    <property type="component" value="Unassembled WGS sequence"/>
</dbReference>
<keyword evidence="4" id="KW-0175">Coiled coil</keyword>
<dbReference type="Pfam" id="PF12729">
    <property type="entry name" value="4HB_MCP_1"/>
    <property type="match status" value="1"/>
</dbReference>
<dbReference type="InterPro" id="IPR004090">
    <property type="entry name" value="Chemotax_Me-accpt_rcpt"/>
</dbReference>
<dbReference type="EMBL" id="JACOGF010000001">
    <property type="protein sequence ID" value="MBC3916268.1"/>
    <property type="molecule type" value="Genomic_DNA"/>
</dbReference>
<dbReference type="PANTHER" id="PTHR43531:SF14">
    <property type="entry name" value="METHYL-ACCEPTING CHEMOTAXIS PROTEIN I-RELATED"/>
    <property type="match status" value="1"/>
</dbReference>